<dbReference type="EMBL" id="FOXA01000006">
    <property type="protein sequence ID" value="SFP40208.1"/>
    <property type="molecule type" value="Genomic_DNA"/>
</dbReference>
<dbReference type="Pfam" id="PF04909">
    <property type="entry name" value="Amidohydro_2"/>
    <property type="match status" value="1"/>
</dbReference>
<evidence type="ECO:0000259" key="1">
    <source>
        <dbReference type="Pfam" id="PF04909"/>
    </source>
</evidence>
<dbReference type="InterPro" id="IPR032466">
    <property type="entry name" value="Metal_Hydrolase"/>
</dbReference>
<dbReference type="InterPro" id="IPR006680">
    <property type="entry name" value="Amidohydro-rel"/>
</dbReference>
<name>A0A1I5Q1J6_9RHOB</name>
<protein>
    <submittedName>
        <fullName evidence="2">D-galactarolactone isomerase</fullName>
    </submittedName>
</protein>
<proteinExistence type="predicted"/>
<dbReference type="OrthoDB" id="9787654at2"/>
<dbReference type="GO" id="GO:0016853">
    <property type="term" value="F:isomerase activity"/>
    <property type="evidence" value="ECO:0007669"/>
    <property type="project" value="UniProtKB-KW"/>
</dbReference>
<gene>
    <name evidence="2" type="ORF">SAMN04488047_10630</name>
</gene>
<dbReference type="SUPFAM" id="SSF51556">
    <property type="entry name" value="Metallo-dependent hydrolases"/>
    <property type="match status" value="1"/>
</dbReference>
<reference evidence="2 3" key="1">
    <citation type="submission" date="2016-10" db="EMBL/GenBank/DDBJ databases">
        <authorList>
            <person name="de Groot N.N."/>
        </authorList>
    </citation>
    <scope>NUCLEOTIDE SEQUENCE [LARGE SCALE GENOMIC DNA]</scope>
    <source>
        <strain evidence="2 3">DSM 19547</strain>
    </source>
</reference>
<dbReference type="AlphaFoldDB" id="A0A1I5Q1J6"/>
<dbReference type="PANTHER" id="PTHR35563:SF2">
    <property type="entry name" value="BARREL METAL-DEPENDENT HYDROLASE, PUTATIVE (AFU_ORTHOLOGUE AFUA_1G16240)-RELATED"/>
    <property type="match status" value="1"/>
</dbReference>
<evidence type="ECO:0000313" key="3">
    <source>
        <dbReference type="Proteomes" id="UP000199356"/>
    </source>
</evidence>
<sequence length="293" mass="31625">MVDRTYTGAKPRTTLPPGAVDTQLHLYLPGFPCRPGGPALPEGLPGPAEYRKVMDWLGVDRLVVTQGNAHQRNNANLLAALDAMGDIARGVAVIDAGTSDTELSEMHARGVRGARIMDLPGGAVGLDALEAVDARAASAGWMMAIQFDGSNIEDHFPRLSRLRSRWVLDHHGKFFRGAAPDGPEVDLVKRLIDGGNSWFKFAGCYESSRAGAPDFDDVAAVARVLACHAPERIVWGTNFPHNLAQSTGEYPDDAALLDTSLSWFPDERGRHLALVENPEALFDFPSFSRSAAI</sequence>
<keyword evidence="3" id="KW-1185">Reference proteome</keyword>
<dbReference type="PANTHER" id="PTHR35563">
    <property type="entry name" value="BARREL METAL-DEPENDENT HYDROLASE, PUTATIVE (AFU_ORTHOLOGUE AFUA_1G16240)-RELATED"/>
    <property type="match status" value="1"/>
</dbReference>
<keyword evidence="2" id="KW-0413">Isomerase</keyword>
<dbReference type="GO" id="GO:0016787">
    <property type="term" value="F:hydrolase activity"/>
    <property type="evidence" value="ECO:0007669"/>
    <property type="project" value="InterPro"/>
</dbReference>
<evidence type="ECO:0000313" key="2">
    <source>
        <dbReference type="EMBL" id="SFP40208.1"/>
    </source>
</evidence>
<organism evidence="2 3">
    <name type="scientific">Tranquillimonas alkanivorans</name>
    <dbReference type="NCBI Taxonomy" id="441119"/>
    <lineage>
        <taxon>Bacteria</taxon>
        <taxon>Pseudomonadati</taxon>
        <taxon>Pseudomonadota</taxon>
        <taxon>Alphaproteobacteria</taxon>
        <taxon>Rhodobacterales</taxon>
        <taxon>Roseobacteraceae</taxon>
        <taxon>Tranquillimonas</taxon>
    </lineage>
</organism>
<dbReference type="STRING" id="441119.SAMN04488047_10630"/>
<dbReference type="Proteomes" id="UP000199356">
    <property type="component" value="Unassembled WGS sequence"/>
</dbReference>
<accession>A0A1I5Q1J6</accession>
<dbReference type="RefSeq" id="WP_093420716.1">
    <property type="nucleotide sequence ID" value="NZ_FOXA01000006.1"/>
</dbReference>
<dbReference type="InterPro" id="IPR052358">
    <property type="entry name" value="Aro_Compnd_Degr_Hydrolases"/>
</dbReference>
<dbReference type="Gene3D" id="3.20.20.140">
    <property type="entry name" value="Metal-dependent hydrolases"/>
    <property type="match status" value="1"/>
</dbReference>
<feature type="domain" description="Amidohydrolase-related" evidence="1">
    <location>
        <begin position="21"/>
        <end position="284"/>
    </location>
</feature>